<reference evidence="1" key="1">
    <citation type="journal article" date="2021" name="Antonie Van Leeuwenhoek">
        <title>Draft genome and description of Waterburya agarophytonicola gen. nov. sp. nov. (Pleurocapsales, Cyanobacteria): a seaweed symbiont.</title>
        <authorList>
            <person name="Bonthond G."/>
            <person name="Shalygin S."/>
            <person name="Bayer T."/>
            <person name="Weinberger F."/>
        </authorList>
    </citation>
    <scope>NUCLEOTIDE SEQUENCE</scope>
    <source>
        <strain evidence="1">KI4</strain>
    </source>
</reference>
<dbReference type="Proteomes" id="UP000729733">
    <property type="component" value="Unassembled WGS sequence"/>
</dbReference>
<proteinExistence type="predicted"/>
<name>A0A964BNW8_9CYAN</name>
<dbReference type="AlphaFoldDB" id="A0A964BNW8"/>
<keyword evidence="2" id="KW-1185">Reference proteome</keyword>
<accession>A0A964BNW8</accession>
<evidence type="ECO:0000313" key="2">
    <source>
        <dbReference type="Proteomes" id="UP000729733"/>
    </source>
</evidence>
<evidence type="ECO:0000313" key="1">
    <source>
        <dbReference type="EMBL" id="MCC0175808.1"/>
    </source>
</evidence>
<dbReference type="EMBL" id="JADWDC010000004">
    <property type="protein sequence ID" value="MCC0175808.1"/>
    <property type="molecule type" value="Genomic_DNA"/>
</dbReference>
<dbReference type="RefSeq" id="WP_229638807.1">
    <property type="nucleotide sequence ID" value="NZ_JADWDC010000004.1"/>
</dbReference>
<comment type="caution">
    <text evidence="1">The sequence shown here is derived from an EMBL/GenBank/DDBJ whole genome shotgun (WGS) entry which is preliminary data.</text>
</comment>
<protein>
    <submittedName>
        <fullName evidence="1">Uncharacterized protein</fullName>
    </submittedName>
</protein>
<organism evidence="1 2">
    <name type="scientific">Waterburya agarophytonicola KI4</name>
    <dbReference type="NCBI Taxonomy" id="2874699"/>
    <lineage>
        <taxon>Bacteria</taxon>
        <taxon>Bacillati</taxon>
        <taxon>Cyanobacteriota</taxon>
        <taxon>Cyanophyceae</taxon>
        <taxon>Pleurocapsales</taxon>
        <taxon>Hyellaceae</taxon>
        <taxon>Waterburya</taxon>
        <taxon>Waterburya agarophytonicola</taxon>
    </lineage>
</organism>
<sequence length="79" mass="8939">MTNMEQKSQKSNSEELNYLTREFVKQDCGTNGAILSDQDCDIIIDKVKQLHSVGKFHHTGVYWIANSLAADGLIQVKQR</sequence>
<gene>
    <name evidence="1" type="ORF">I4641_02280</name>
</gene>